<evidence type="ECO:0000313" key="1">
    <source>
        <dbReference type="EMBL" id="SQF24663.1"/>
    </source>
</evidence>
<accession>A0A2X3V1A3</accession>
<sequence>MVTIKFEGLDEMAQSLLKNASPEKRSKVLRKYGAKLKEAAVSKAQFNKGYSTGATRRSITLEAGSDRAVVEALTNYSGYLEVGTRKMEAQPFMRPALDQVVPEMVEEMAKWE</sequence>
<protein>
    <submittedName>
        <fullName evidence="1">Phage protein</fullName>
    </submittedName>
</protein>
<dbReference type="AlphaFoldDB" id="A0A2X3V1A3"/>
<dbReference type="InterPro" id="IPR010064">
    <property type="entry name" value="HK97-gp10_tail"/>
</dbReference>
<dbReference type="NCBIfam" id="TIGR01725">
    <property type="entry name" value="phge_HK97_gp10"/>
    <property type="match status" value="1"/>
</dbReference>
<gene>
    <name evidence="1" type="ORF">NCTC12958_00856</name>
</gene>
<reference evidence="1 2" key="1">
    <citation type="submission" date="2018-06" db="EMBL/GenBank/DDBJ databases">
        <authorList>
            <consortium name="Pathogen Informatics"/>
            <person name="Doyle S."/>
        </authorList>
    </citation>
    <scope>NUCLEOTIDE SEQUENCE [LARGE SCALE GENOMIC DNA]</scope>
    <source>
        <strain evidence="1 2">NCTC12958</strain>
    </source>
</reference>
<organism evidence="1 2">
    <name type="scientific">Streptococcus thermophilus</name>
    <dbReference type="NCBI Taxonomy" id="1308"/>
    <lineage>
        <taxon>Bacteria</taxon>
        <taxon>Bacillati</taxon>
        <taxon>Bacillota</taxon>
        <taxon>Bacilli</taxon>
        <taxon>Lactobacillales</taxon>
        <taxon>Streptococcaceae</taxon>
        <taxon>Streptococcus</taxon>
    </lineage>
</organism>
<proteinExistence type="predicted"/>
<dbReference type="Proteomes" id="UP000249634">
    <property type="component" value="Chromosome 1"/>
</dbReference>
<name>A0A2X3V1A3_STRTR</name>
<dbReference type="EMBL" id="LS483339">
    <property type="protein sequence ID" value="SQF24663.1"/>
    <property type="molecule type" value="Genomic_DNA"/>
</dbReference>
<dbReference type="RefSeq" id="WP_111679488.1">
    <property type="nucleotide sequence ID" value="NZ_BPPS01000020.1"/>
</dbReference>
<evidence type="ECO:0000313" key="2">
    <source>
        <dbReference type="Proteomes" id="UP000249634"/>
    </source>
</evidence>